<comment type="caution">
    <text evidence="4">The sequence shown here is derived from an EMBL/GenBank/DDBJ whole genome shotgun (WGS) entry which is preliminary data.</text>
</comment>
<comment type="similarity">
    <text evidence="1">Belongs to the RNase H2 subunit B family.</text>
</comment>
<organism evidence="4 5">
    <name type="scientific">Mesorhabditis spiculigera</name>
    <dbReference type="NCBI Taxonomy" id="96644"/>
    <lineage>
        <taxon>Eukaryota</taxon>
        <taxon>Metazoa</taxon>
        <taxon>Ecdysozoa</taxon>
        <taxon>Nematoda</taxon>
        <taxon>Chromadorea</taxon>
        <taxon>Rhabditida</taxon>
        <taxon>Rhabditina</taxon>
        <taxon>Rhabditomorpha</taxon>
        <taxon>Rhabditoidea</taxon>
        <taxon>Rhabditidae</taxon>
        <taxon>Mesorhabditinae</taxon>
        <taxon>Mesorhabditis</taxon>
    </lineage>
</organism>
<dbReference type="PANTHER" id="PTHR13383">
    <property type="entry name" value="RIBONUCLEASE H2 SUBUNIT B"/>
    <property type="match status" value="1"/>
</dbReference>
<dbReference type="Proteomes" id="UP001177023">
    <property type="component" value="Unassembled WGS sequence"/>
</dbReference>
<gene>
    <name evidence="4" type="ORF">MSPICULIGERA_LOCUS10517</name>
</gene>
<dbReference type="GO" id="GO:0006401">
    <property type="term" value="P:RNA catabolic process"/>
    <property type="evidence" value="ECO:0007669"/>
    <property type="project" value="TreeGrafter"/>
</dbReference>
<protein>
    <recommendedName>
        <fullName evidence="3">Ribonuclease H2 subunit B wHTH domain-containing protein</fullName>
    </recommendedName>
</protein>
<keyword evidence="5" id="KW-1185">Reference proteome</keyword>
<dbReference type="InterPro" id="IPR040456">
    <property type="entry name" value="RNase_H2_suB"/>
</dbReference>
<feature type="non-terminal residue" evidence="4">
    <location>
        <position position="1"/>
    </location>
</feature>
<dbReference type="Gene3D" id="1.10.20.120">
    <property type="match status" value="1"/>
</dbReference>
<dbReference type="PANTHER" id="PTHR13383:SF11">
    <property type="entry name" value="RIBONUCLEASE H2 SUBUNIT B"/>
    <property type="match status" value="1"/>
</dbReference>
<evidence type="ECO:0000256" key="2">
    <source>
        <dbReference type="ARBA" id="ARBA00011277"/>
    </source>
</evidence>
<evidence type="ECO:0000259" key="3">
    <source>
        <dbReference type="Pfam" id="PF09468"/>
    </source>
</evidence>
<accession>A0AA36CN33</accession>
<reference evidence="4" key="1">
    <citation type="submission" date="2023-06" db="EMBL/GenBank/DDBJ databases">
        <authorList>
            <person name="Delattre M."/>
        </authorList>
    </citation>
    <scope>NUCLEOTIDE SEQUENCE</scope>
    <source>
        <strain evidence="4">AF72</strain>
    </source>
</reference>
<dbReference type="GO" id="GO:0005654">
    <property type="term" value="C:nucleoplasm"/>
    <property type="evidence" value="ECO:0007669"/>
    <property type="project" value="TreeGrafter"/>
</dbReference>
<dbReference type="InterPro" id="IPR019024">
    <property type="entry name" value="RNase_H2_suB_wHTH"/>
</dbReference>
<evidence type="ECO:0000313" key="4">
    <source>
        <dbReference type="EMBL" id="CAJ0572124.1"/>
    </source>
</evidence>
<evidence type="ECO:0000313" key="5">
    <source>
        <dbReference type="Proteomes" id="UP001177023"/>
    </source>
</evidence>
<feature type="domain" description="Ribonuclease H2 subunit B wHTH" evidence="3">
    <location>
        <begin position="110"/>
        <end position="198"/>
    </location>
</feature>
<proteinExistence type="inferred from homology"/>
<dbReference type="GO" id="GO:0032299">
    <property type="term" value="C:ribonuclease H2 complex"/>
    <property type="evidence" value="ECO:0007669"/>
    <property type="project" value="InterPro"/>
</dbReference>
<dbReference type="EMBL" id="CATQJA010002591">
    <property type="protein sequence ID" value="CAJ0572124.1"/>
    <property type="molecule type" value="Genomic_DNA"/>
</dbReference>
<evidence type="ECO:0000256" key="1">
    <source>
        <dbReference type="ARBA" id="ARBA00009823"/>
    </source>
</evidence>
<comment type="subunit">
    <text evidence="2">The RNase H2 complex is a heterotrimer composed of the catalytic subunit RNASEH2A and the non-catalytic subunits RNASEH2B and RNASEH2C.</text>
</comment>
<name>A0AA36CN33_9BILA</name>
<dbReference type="Gene3D" id="2.20.25.530">
    <property type="match status" value="1"/>
</dbReference>
<dbReference type="Pfam" id="PF09468">
    <property type="entry name" value="RNase_H2-Ydr279"/>
    <property type="match status" value="1"/>
</dbReference>
<dbReference type="AlphaFoldDB" id="A0AA36CN33"/>
<sequence>MVSTRVNKKKGNEDDVFVEDVEIEIETKGPPTSQPSFERRFLIAKEGTISGSQIYKLRHPKFNTGVLYRVGPEVCDEVVLSGEEKRSFFYGDSVIGDGAFRICVPVHPLFLALPYLLKKKGRFEELDEVLADEELPEIAVLKKNEQFNKRLEMIADKKEICDEVLYRYNEEKALGWLATRFSCLQKGLLAAADLHKSIIENQEVLDRYTFGLLQDYLPNEIVLPLKAKLNITDAPVEERIDQSFAKRKSEAFDDEYETLKPAAKKVLKESTAQKQLKVASKGTKSISSFFNKK</sequence>